<feature type="signal peptide" evidence="1">
    <location>
        <begin position="1"/>
        <end position="27"/>
    </location>
</feature>
<dbReference type="EMBL" id="CP104874">
    <property type="protein sequence ID" value="WWF04961.1"/>
    <property type="molecule type" value="Genomic_DNA"/>
</dbReference>
<dbReference type="RefSeq" id="WP_068421506.1">
    <property type="nucleotide sequence ID" value="NZ_CP104874.1"/>
</dbReference>
<proteinExistence type="predicted"/>
<keyword evidence="1" id="KW-0732">Signal</keyword>
<name>A0ABZ2FCQ0_9MICO</name>
<feature type="chain" id="PRO_5045113105" evidence="1">
    <location>
        <begin position="28"/>
        <end position="193"/>
    </location>
</feature>
<organism evidence="2 3">
    <name type="scientific">Janibacter terrae</name>
    <dbReference type="NCBI Taxonomy" id="103817"/>
    <lineage>
        <taxon>Bacteria</taxon>
        <taxon>Bacillati</taxon>
        <taxon>Actinomycetota</taxon>
        <taxon>Actinomycetes</taxon>
        <taxon>Micrococcales</taxon>
        <taxon>Intrasporangiaceae</taxon>
        <taxon>Janibacter</taxon>
    </lineage>
</organism>
<dbReference type="Proteomes" id="UP001381003">
    <property type="component" value="Chromosome"/>
</dbReference>
<protein>
    <submittedName>
        <fullName evidence="2">Uncharacterized protein</fullName>
    </submittedName>
</protein>
<evidence type="ECO:0000313" key="2">
    <source>
        <dbReference type="EMBL" id="WWF04961.1"/>
    </source>
</evidence>
<evidence type="ECO:0000256" key="1">
    <source>
        <dbReference type="SAM" id="SignalP"/>
    </source>
</evidence>
<evidence type="ECO:0000313" key="3">
    <source>
        <dbReference type="Proteomes" id="UP001381003"/>
    </source>
</evidence>
<reference evidence="2 3" key="1">
    <citation type="submission" date="2022-09" db="EMBL/GenBank/DDBJ databases">
        <title>Complete genome sequence of Janibacter terrae strain COS04-44, PCL-degrading bacteria isolated from oil spilled coast.</title>
        <authorList>
            <person name="Park H."/>
            <person name="Kim J.Y."/>
            <person name="An S.H."/>
            <person name="Lee C.M."/>
            <person name="Weon H.-Y."/>
        </authorList>
    </citation>
    <scope>NUCLEOTIDE SEQUENCE [LARGE SCALE GENOMIC DNA]</scope>
    <source>
        <strain evidence="2 3">COS04-44</strain>
    </source>
</reference>
<sequence length="193" mass="19990">MPITRRTTVIALASTAALVGAAGAVSAATSSTPPQLATVTHVGIYEGAFTGFPGNTHRVSVLMKRGNTSTFGKNQQNYVLVESYRCAPGATVPLAGAAGADCPLATKTSMRNTGSGAYVSSTGRSAAMTGNLTSRSGKYRKIESTLRFYQQSPSGEHSFGYDMNVRNNAGRMTGLLGGKKPVNSSVLLVSFGE</sequence>
<accession>A0ABZ2FCQ0</accession>
<gene>
    <name evidence="2" type="ORF">N5P18_15040</name>
</gene>
<keyword evidence="3" id="KW-1185">Reference proteome</keyword>